<evidence type="ECO:0000313" key="4">
    <source>
        <dbReference type="EMBL" id="TCW30791.1"/>
    </source>
</evidence>
<dbReference type="EMBL" id="SMDA01000006">
    <property type="protein sequence ID" value="TCW30791.1"/>
    <property type="molecule type" value="Genomic_DNA"/>
</dbReference>
<dbReference type="SUPFAM" id="SSF110069">
    <property type="entry name" value="ApaG-like"/>
    <property type="match status" value="1"/>
</dbReference>
<proteinExistence type="inferred from homology"/>
<dbReference type="NCBIfam" id="NF003967">
    <property type="entry name" value="PRK05461.1"/>
    <property type="match status" value="1"/>
</dbReference>
<comment type="caution">
    <text evidence="4">The sequence shown here is derived from an EMBL/GenBank/DDBJ whole genome shotgun (WGS) entry which is preliminary data.</text>
</comment>
<dbReference type="PANTHER" id="PTHR14289:SF16">
    <property type="entry name" value="POLYMERASE DELTA-INTERACTING PROTEIN 2"/>
    <property type="match status" value="1"/>
</dbReference>
<dbReference type="InterPro" id="IPR023065">
    <property type="entry name" value="Uncharacterised_ApaG"/>
</dbReference>
<dbReference type="Proteomes" id="UP000294801">
    <property type="component" value="Unassembled WGS sequence"/>
</dbReference>
<sequence>MKNYTIRVEADPYYMEDKSEPDEQRYVFGYKVVIVNEGDAPARLVSRHWFITDAHNRVEEVRGMGVVGEHPRLAPGERYEYNSWTQISTPFGSMRGSYQMLADDGTRFEADIPEFQLIAPRILH</sequence>
<dbReference type="PROSITE" id="PS51087">
    <property type="entry name" value="APAG"/>
    <property type="match status" value="1"/>
</dbReference>
<dbReference type="PANTHER" id="PTHR14289">
    <property type="entry name" value="F-BOX ONLY PROTEIN 3"/>
    <property type="match status" value="1"/>
</dbReference>
<dbReference type="InterPro" id="IPR007474">
    <property type="entry name" value="ApaG_domain"/>
</dbReference>
<feature type="domain" description="ApaG" evidence="3">
    <location>
        <begin position="1"/>
        <end position="124"/>
    </location>
</feature>
<evidence type="ECO:0000256" key="1">
    <source>
        <dbReference type="ARBA" id="ARBA00017693"/>
    </source>
</evidence>
<accession>A0ABY2D0H6</accession>
<evidence type="ECO:0000313" key="5">
    <source>
        <dbReference type="Proteomes" id="UP000294801"/>
    </source>
</evidence>
<keyword evidence="5" id="KW-1185">Reference proteome</keyword>
<reference evidence="4 5" key="1">
    <citation type="submission" date="2019-03" db="EMBL/GenBank/DDBJ databases">
        <title>Genomic Encyclopedia of Type Strains, Phase IV (KMG-IV): sequencing the most valuable type-strain genomes for metagenomic binning, comparative biology and taxonomic classification.</title>
        <authorList>
            <person name="Goeker M."/>
        </authorList>
    </citation>
    <scope>NUCLEOTIDE SEQUENCE [LARGE SCALE GENOMIC DNA]</scope>
    <source>
        <strain evidence="4 5">DSM 18507</strain>
    </source>
</reference>
<organism evidence="4 5">
    <name type="scientific">Gulbenkiania mobilis</name>
    <dbReference type="NCBI Taxonomy" id="397457"/>
    <lineage>
        <taxon>Bacteria</taxon>
        <taxon>Pseudomonadati</taxon>
        <taxon>Pseudomonadota</taxon>
        <taxon>Betaproteobacteria</taxon>
        <taxon>Neisseriales</taxon>
        <taxon>Chromobacteriaceae</taxon>
        <taxon>Gulbenkiania</taxon>
    </lineage>
</organism>
<name>A0ABY2D0H6_GULMO</name>
<evidence type="ECO:0000256" key="2">
    <source>
        <dbReference type="HAMAP-Rule" id="MF_00791"/>
    </source>
</evidence>
<dbReference type="RefSeq" id="WP_054286410.1">
    <property type="nucleotide sequence ID" value="NZ_LIVN01000016.1"/>
</dbReference>
<dbReference type="Gene3D" id="2.60.40.1470">
    <property type="entry name" value="ApaG domain"/>
    <property type="match status" value="1"/>
</dbReference>
<evidence type="ECO:0000259" key="3">
    <source>
        <dbReference type="PROSITE" id="PS51087"/>
    </source>
</evidence>
<dbReference type="InterPro" id="IPR036767">
    <property type="entry name" value="ApaG_sf"/>
</dbReference>
<dbReference type="HAMAP" id="MF_00791">
    <property type="entry name" value="ApaG"/>
    <property type="match status" value="1"/>
</dbReference>
<dbReference type="Pfam" id="PF04379">
    <property type="entry name" value="DUF525"/>
    <property type="match status" value="1"/>
</dbReference>
<protein>
    <recommendedName>
        <fullName evidence="1 2">Protein ApaG</fullName>
    </recommendedName>
</protein>
<gene>
    <name evidence="2" type="primary">apaG</name>
    <name evidence="4" type="ORF">EV669_106117</name>
</gene>